<sequence length="191" mass="22663">MIEEFKKDLALLSSIQIFRKYVLNGSCFALSDENHYRLREEVCEHFKVEFNDVILVGSGRLGFSLKQSKRFSEFGEDSDIDLAIVSTPLFEKIWEEAYLFRKSAADWPNSNIFFRYLSEGWIRPDKLPPSEYFNFTKSWWDFFNNITKSNKYGPYKVRAGLYHSHFFLKEYQTICIEQCMQEINNGYVSIE</sequence>
<dbReference type="AlphaFoldDB" id="A0A1H8FF08"/>
<dbReference type="OrthoDB" id="9153320at2"/>
<reference evidence="1 2" key="1">
    <citation type="submission" date="2016-10" db="EMBL/GenBank/DDBJ databases">
        <authorList>
            <person name="de Groot N.N."/>
        </authorList>
    </citation>
    <scope>NUCLEOTIDE SEQUENCE [LARGE SCALE GENOMIC DNA]</scope>
    <source>
        <strain evidence="1 2">Nm22</strain>
    </source>
</reference>
<organism evidence="1 2">
    <name type="scientific">Nitrosomonas marina</name>
    <dbReference type="NCBI Taxonomy" id="917"/>
    <lineage>
        <taxon>Bacteria</taxon>
        <taxon>Pseudomonadati</taxon>
        <taxon>Pseudomonadota</taxon>
        <taxon>Betaproteobacteria</taxon>
        <taxon>Nitrosomonadales</taxon>
        <taxon>Nitrosomonadaceae</taxon>
        <taxon>Nitrosomonas</taxon>
    </lineage>
</organism>
<gene>
    <name evidence="1" type="ORF">SAMN05216325_1135</name>
</gene>
<protein>
    <submittedName>
        <fullName evidence="1">Uncharacterized protein</fullName>
    </submittedName>
</protein>
<accession>A0A1H8FF08</accession>
<proteinExistence type="predicted"/>
<dbReference type="RefSeq" id="WP_090632258.1">
    <property type="nucleotide sequence ID" value="NZ_FOCP01000013.1"/>
</dbReference>
<dbReference type="EMBL" id="FOCP01000013">
    <property type="protein sequence ID" value="SEN30196.1"/>
    <property type="molecule type" value="Genomic_DNA"/>
</dbReference>
<name>A0A1H8FF08_9PROT</name>
<evidence type="ECO:0000313" key="2">
    <source>
        <dbReference type="Proteomes" id="UP000199459"/>
    </source>
</evidence>
<evidence type="ECO:0000313" key="1">
    <source>
        <dbReference type="EMBL" id="SEN30196.1"/>
    </source>
</evidence>
<dbReference type="Proteomes" id="UP000199459">
    <property type="component" value="Unassembled WGS sequence"/>
</dbReference>